<evidence type="ECO:0000313" key="2">
    <source>
        <dbReference type="EMBL" id="GFR26270.1"/>
    </source>
</evidence>
<feature type="transmembrane region" description="Helical" evidence="1">
    <location>
        <begin position="371"/>
        <end position="390"/>
    </location>
</feature>
<dbReference type="Proteomes" id="UP000887116">
    <property type="component" value="Unassembled WGS sequence"/>
</dbReference>
<feature type="transmembrane region" description="Helical" evidence="1">
    <location>
        <begin position="50"/>
        <end position="68"/>
    </location>
</feature>
<feature type="transmembrane region" description="Helical" evidence="1">
    <location>
        <begin position="254"/>
        <end position="274"/>
    </location>
</feature>
<comment type="caution">
    <text evidence="2">The sequence shown here is derived from an EMBL/GenBank/DDBJ whole genome shotgun (WGS) entry which is preliminary data.</text>
</comment>
<evidence type="ECO:0000313" key="3">
    <source>
        <dbReference type="Proteomes" id="UP000887116"/>
    </source>
</evidence>
<dbReference type="Pfam" id="PF06151">
    <property type="entry name" value="Trehalose_recp"/>
    <property type="match status" value="1"/>
</dbReference>
<feature type="transmembrane region" description="Helical" evidence="1">
    <location>
        <begin position="80"/>
        <end position="97"/>
    </location>
</feature>
<dbReference type="GO" id="GO:0016020">
    <property type="term" value="C:membrane"/>
    <property type="evidence" value="ECO:0007669"/>
    <property type="project" value="InterPro"/>
</dbReference>
<feature type="transmembrane region" description="Helical" evidence="1">
    <location>
        <begin position="345"/>
        <end position="365"/>
    </location>
</feature>
<evidence type="ECO:0008006" key="4">
    <source>
        <dbReference type="Google" id="ProtNLM"/>
    </source>
</evidence>
<sequence length="391" mass="44802">MEAYRQLLKGSLQPFSTVTMVMFAVGLDVRSYRRNTGFHTSRISYFYQKLLFFLWLVYLIHVLATMVGSDVANQVGVNTILARKMPEIIAFLVWAVMMTRRKEVSILLYDIYHLGSVFNKEFRPLWVKLGALVCVLTSLLSWLSILLSYTEEECKSLLVYYNLNFEYTPDGEDCKIIHILNIFYQIATYTLQNAVAVLYVIICCFLSDLLNTHAKLGCKRMDNLSVKFEYNYIRNYLTVHESILKVLKSLEKTMSLPIFLIEICDCIGLFYGLVKLDSIERFSVPFSEVQYLKISFVSLRALASFLCVSFAASSVHEASKNTKDAQEGMLKRILVSKRMIDTREVFLLFVSHNGTPFALSAWGFFYFTKGVVLATAGSILTYSLLMLQIAR</sequence>
<dbReference type="GO" id="GO:0008527">
    <property type="term" value="F:taste receptor activity"/>
    <property type="evidence" value="ECO:0007669"/>
    <property type="project" value="InterPro"/>
</dbReference>
<keyword evidence="3" id="KW-1185">Reference proteome</keyword>
<proteinExistence type="predicted"/>
<dbReference type="AlphaFoldDB" id="A0A8X6HPT5"/>
<organism evidence="2 3">
    <name type="scientific">Trichonephila clavata</name>
    <name type="common">Joro spider</name>
    <name type="synonym">Nephila clavata</name>
    <dbReference type="NCBI Taxonomy" id="2740835"/>
    <lineage>
        <taxon>Eukaryota</taxon>
        <taxon>Metazoa</taxon>
        <taxon>Ecdysozoa</taxon>
        <taxon>Arthropoda</taxon>
        <taxon>Chelicerata</taxon>
        <taxon>Arachnida</taxon>
        <taxon>Araneae</taxon>
        <taxon>Araneomorphae</taxon>
        <taxon>Entelegynae</taxon>
        <taxon>Araneoidea</taxon>
        <taxon>Nephilidae</taxon>
        <taxon>Trichonephila</taxon>
    </lineage>
</organism>
<dbReference type="EMBL" id="BMAO01038673">
    <property type="protein sequence ID" value="GFR26270.1"/>
    <property type="molecule type" value="Genomic_DNA"/>
</dbReference>
<gene>
    <name evidence="2" type="primary">AVEN_124250_1</name>
    <name evidence="2" type="ORF">TNCT_427631</name>
</gene>
<keyword evidence="1" id="KW-0472">Membrane</keyword>
<feature type="transmembrane region" description="Helical" evidence="1">
    <location>
        <begin position="129"/>
        <end position="149"/>
    </location>
</feature>
<evidence type="ECO:0000256" key="1">
    <source>
        <dbReference type="SAM" id="Phobius"/>
    </source>
</evidence>
<feature type="transmembrane region" description="Helical" evidence="1">
    <location>
        <begin position="12"/>
        <end position="29"/>
    </location>
</feature>
<protein>
    <recommendedName>
        <fullName evidence="4">Gustatory receptor</fullName>
    </recommendedName>
</protein>
<keyword evidence="1" id="KW-1133">Transmembrane helix</keyword>
<feature type="transmembrane region" description="Helical" evidence="1">
    <location>
        <begin position="191"/>
        <end position="211"/>
    </location>
</feature>
<dbReference type="OrthoDB" id="6427941at2759"/>
<keyword evidence="1" id="KW-0812">Transmembrane</keyword>
<name>A0A8X6HPT5_TRICU</name>
<dbReference type="InterPro" id="IPR009318">
    <property type="entry name" value="Gustatory_rcpt"/>
</dbReference>
<accession>A0A8X6HPT5</accession>
<feature type="transmembrane region" description="Helical" evidence="1">
    <location>
        <begin position="294"/>
        <end position="313"/>
    </location>
</feature>
<reference evidence="2" key="1">
    <citation type="submission" date="2020-07" db="EMBL/GenBank/DDBJ databases">
        <title>Multicomponent nature underlies the extraordinary mechanical properties of spider dragline silk.</title>
        <authorList>
            <person name="Kono N."/>
            <person name="Nakamura H."/>
            <person name="Mori M."/>
            <person name="Yoshida Y."/>
            <person name="Ohtoshi R."/>
            <person name="Malay A.D."/>
            <person name="Moran D.A.P."/>
            <person name="Tomita M."/>
            <person name="Numata K."/>
            <person name="Arakawa K."/>
        </authorList>
    </citation>
    <scope>NUCLEOTIDE SEQUENCE</scope>
</reference>